<dbReference type="SMART" id="SM00360">
    <property type="entry name" value="RRM"/>
    <property type="match status" value="4"/>
</dbReference>
<dbReference type="InterPro" id="IPR036955">
    <property type="entry name" value="AP2/ERF_dom_sf"/>
</dbReference>
<evidence type="ECO:0000256" key="3">
    <source>
        <dbReference type="ARBA" id="ARBA00008557"/>
    </source>
</evidence>
<dbReference type="Pfam" id="PF00134">
    <property type="entry name" value="Cyclin_N"/>
    <property type="match status" value="1"/>
</dbReference>
<feature type="domain" description="PABC" evidence="19">
    <location>
        <begin position="666"/>
        <end position="743"/>
    </location>
</feature>
<dbReference type="InterPro" id="IPR045305">
    <property type="entry name" value="RRM2_I_PABPs"/>
</dbReference>
<dbReference type="CDD" id="cd20543">
    <property type="entry name" value="CYCLIN_AtCycD-like_rpt1"/>
    <property type="match status" value="1"/>
</dbReference>
<evidence type="ECO:0000256" key="1">
    <source>
        <dbReference type="ARBA" id="ARBA00004123"/>
    </source>
</evidence>
<dbReference type="InterPro" id="IPR012677">
    <property type="entry name" value="Nucleotide-bd_a/b_plait_sf"/>
</dbReference>
<dbReference type="CDD" id="cd12380">
    <property type="entry name" value="RRM3_I_PABPs"/>
    <property type="match status" value="1"/>
</dbReference>
<comment type="subcellular location">
    <subcellularLocation>
        <location evidence="2">Cytoplasm</location>
    </subcellularLocation>
    <subcellularLocation>
        <location evidence="1">Nucleus</location>
    </subcellularLocation>
</comment>
<feature type="domain" description="AP2/ERF" evidence="18">
    <location>
        <begin position="19"/>
        <end position="76"/>
    </location>
</feature>
<evidence type="ECO:0008006" key="22">
    <source>
        <dbReference type="Google" id="ProtNLM"/>
    </source>
</evidence>
<comment type="caution">
    <text evidence="20">The sequence shown here is derived from an EMBL/GenBank/DDBJ whole genome shotgun (WGS) entry which is preliminary data.</text>
</comment>
<feature type="domain" description="RRM" evidence="17">
    <location>
        <begin position="188"/>
        <end position="266"/>
    </location>
</feature>
<keyword evidence="9" id="KW-0805">Transcription regulation</keyword>
<keyword evidence="6" id="KW-0677">Repeat</keyword>
<dbReference type="SMART" id="SM00380">
    <property type="entry name" value="AP2"/>
    <property type="match status" value="1"/>
</dbReference>
<evidence type="ECO:0000313" key="21">
    <source>
        <dbReference type="Proteomes" id="UP000734854"/>
    </source>
</evidence>
<dbReference type="InterPro" id="IPR013763">
    <property type="entry name" value="Cyclin-like_dom"/>
</dbReference>
<evidence type="ECO:0000256" key="10">
    <source>
        <dbReference type="ARBA" id="ARBA00023125"/>
    </source>
</evidence>
<dbReference type="Gene3D" id="1.10.472.10">
    <property type="entry name" value="Cyclin-like"/>
    <property type="match status" value="1"/>
</dbReference>
<evidence type="ECO:0000259" key="18">
    <source>
        <dbReference type="PROSITE" id="PS51032"/>
    </source>
</evidence>
<comment type="similarity">
    <text evidence="15">Belongs to the cyclin family.</text>
</comment>
<feature type="domain" description="RRM" evidence="17">
    <location>
        <begin position="367"/>
        <end position="444"/>
    </location>
</feature>
<dbReference type="FunFam" id="3.30.70.330:FF:000651">
    <property type="entry name" value="Poly(A) binding protein cytoplasmic 1 like"/>
    <property type="match status" value="1"/>
</dbReference>
<dbReference type="SMART" id="SM00361">
    <property type="entry name" value="RRM_1"/>
    <property type="match status" value="4"/>
</dbReference>
<dbReference type="InterPro" id="IPR006515">
    <property type="entry name" value="PABP_1234"/>
</dbReference>
<keyword evidence="10" id="KW-0238">DNA-binding</keyword>
<dbReference type="SMART" id="SM00517">
    <property type="entry name" value="PolyA"/>
    <property type="match status" value="1"/>
</dbReference>
<dbReference type="GO" id="GO:0003723">
    <property type="term" value="F:RNA binding"/>
    <property type="evidence" value="ECO:0007669"/>
    <property type="project" value="UniProtKB-UniRule"/>
</dbReference>
<feature type="domain" description="RRM" evidence="17">
    <location>
        <begin position="276"/>
        <end position="353"/>
    </location>
</feature>
<dbReference type="SUPFAM" id="SSF63570">
    <property type="entry name" value="PABC (PABP) domain"/>
    <property type="match status" value="1"/>
</dbReference>
<dbReference type="Pfam" id="PF00076">
    <property type="entry name" value="RRM_1"/>
    <property type="match status" value="4"/>
</dbReference>
<proteinExistence type="inferred from homology"/>
<dbReference type="GO" id="GO:0005737">
    <property type="term" value="C:cytoplasm"/>
    <property type="evidence" value="ECO:0007669"/>
    <property type="project" value="UniProtKB-SubCell"/>
</dbReference>
<keyword evidence="7" id="KW-0810">Translation regulation</keyword>
<reference evidence="20 21" key="1">
    <citation type="submission" date="2020-08" db="EMBL/GenBank/DDBJ databases">
        <title>Plant Genome Project.</title>
        <authorList>
            <person name="Zhang R.-G."/>
        </authorList>
    </citation>
    <scope>NUCLEOTIDE SEQUENCE [LARGE SCALE GENOMIC DNA]</scope>
    <source>
        <tissue evidence="20">Rhizome</tissue>
    </source>
</reference>
<dbReference type="SUPFAM" id="SSF54171">
    <property type="entry name" value="DNA-binding domain"/>
    <property type="match status" value="1"/>
</dbReference>
<dbReference type="AlphaFoldDB" id="A0A8J5FL00"/>
<dbReference type="InterPro" id="IPR001471">
    <property type="entry name" value="AP2/ERF_dom"/>
</dbReference>
<dbReference type="SMART" id="SM00385">
    <property type="entry name" value="CYCLIN"/>
    <property type="match status" value="1"/>
</dbReference>
<evidence type="ECO:0000256" key="14">
    <source>
        <dbReference type="PROSITE-ProRule" id="PRU00176"/>
    </source>
</evidence>
<dbReference type="GO" id="GO:0003700">
    <property type="term" value="F:DNA-binding transcription factor activity"/>
    <property type="evidence" value="ECO:0007669"/>
    <property type="project" value="InterPro"/>
</dbReference>
<dbReference type="InterPro" id="IPR002004">
    <property type="entry name" value="PABP_HYD_C"/>
</dbReference>
<comment type="function">
    <text evidence="13">Binds the poly(A) tail of mRNA. Appears to be an important mediator of the multiple roles of the poly(A) tail in mRNA biogenesis, stability and translation.</text>
</comment>
<dbReference type="InterPro" id="IPR036915">
    <property type="entry name" value="Cyclin-like_sf"/>
</dbReference>
<dbReference type="Gene3D" id="3.30.730.10">
    <property type="entry name" value="AP2/ERF domain"/>
    <property type="match status" value="1"/>
</dbReference>
<dbReference type="Gene3D" id="3.30.70.330">
    <property type="match status" value="4"/>
</dbReference>
<dbReference type="FunFam" id="3.30.730.10:FF:000001">
    <property type="entry name" value="Ethylene-responsive transcription factor 2"/>
    <property type="match status" value="1"/>
</dbReference>
<evidence type="ECO:0000313" key="20">
    <source>
        <dbReference type="EMBL" id="KAG6491563.1"/>
    </source>
</evidence>
<dbReference type="NCBIfam" id="TIGR01628">
    <property type="entry name" value="PABP-1234"/>
    <property type="match status" value="1"/>
</dbReference>
<dbReference type="CDD" id="cd12379">
    <property type="entry name" value="RRM2_I_PABPs"/>
    <property type="match status" value="1"/>
</dbReference>
<evidence type="ECO:0000256" key="13">
    <source>
        <dbReference type="ARBA" id="ARBA00054110"/>
    </source>
</evidence>
<comment type="similarity">
    <text evidence="3">Belongs to the polyadenylate-binding protein type-1 family.</text>
</comment>
<dbReference type="PROSITE" id="PS50102">
    <property type="entry name" value="RRM"/>
    <property type="match status" value="4"/>
</dbReference>
<dbReference type="EMBL" id="JACMSC010000013">
    <property type="protein sequence ID" value="KAG6491563.1"/>
    <property type="molecule type" value="Genomic_DNA"/>
</dbReference>
<gene>
    <name evidence="20" type="ORF">ZIOFF_046495</name>
</gene>
<evidence type="ECO:0000259" key="19">
    <source>
        <dbReference type="PROSITE" id="PS51309"/>
    </source>
</evidence>
<dbReference type="PROSITE" id="PS51309">
    <property type="entry name" value="PABC"/>
    <property type="match status" value="1"/>
</dbReference>
<dbReference type="GO" id="GO:0006417">
    <property type="term" value="P:regulation of translation"/>
    <property type="evidence" value="ECO:0007669"/>
    <property type="project" value="UniProtKB-KW"/>
</dbReference>
<keyword evidence="21" id="KW-1185">Reference proteome</keyword>
<evidence type="ECO:0000256" key="2">
    <source>
        <dbReference type="ARBA" id="ARBA00004496"/>
    </source>
</evidence>
<sequence length="1176" mass="129955">MEGQVAPVVAIARPAKERRYRGIRMRKWGKWVAEIREPNKRSRIWLGSYCTPVAAAKAYDTALFYLRGPAARLNFPEDISADAVGAADMSATSIRKRAAEVGAKADAMQLGTAGAAAALLCAREEERRRVKKGDKRRVSWRTREGATFVLNLVGERDMAQVQMQPHAVVSSPADAAAAGVGAVRLPSTSLYVGDLDLGVTDAHLFDFFSQMGPVVSVRVCRDVSTRRSLGYAYVNFSDPVDAAKAIEVYNFTLLNGKTIRIMYSNRDPSLRKSGAGNIFIKNLDKSIDNKALHDTFSVFGNILSCKIATDASGLSKGYGFVQFEQEEAAQNAIQKLNGMLMNDKKVFVGPFVPKQEREGAASTCKFNNVFVKNLSESVTEDTLQEVFGEYGKITSCIVMREGDGKSKCFGFVNFENPEAAAKAVQELNGKKFDNKEWYVGKAQKKSEREQELKERFAQSKHKDTETFQGVNLYVKNLHDSIGDDSLRELFAGFGTITSCKVMRDNFGKSKGSGFVAFLSQEDGSRALSEMNGKMVSGKPLYVAVAQRKEDRKALLQPGFAFQQQLVPGMRPGGMPFPNFYMPMVHHGQQIQRPGGRRGPSGPVYQTQQHPVPMIQQQMIPRGGRPYRYPPGRNMQEAPGTGGGMLSRPYDISGMPVRDAGISQPIPIGELTSALTNATPGQQRSMLGESLYPLVDQLEHDHAAKVTGMLLEMDQTEVLHLLESPEALSAKVAEAMEVLRNVAQQQQQQPPVDRLAALSLQNVENLEEFGEEEFEQSVPATLLSTPRESERHLLSATEVEPEEEWAELLCSLLSKEGEFLPKLFPDGADFSYLQSARKVAVEWVARAARRHGFAALTALLAVNYLDRCFLPCDARGELLRLQDDKPWMGRLAAVACLSLAAKVEETRVPLSVDLQMPETPEDGGFVFEPKTVRRMELLVLSALRWRMNPVTPLSFLHHFIPRLHSKAKSAGTDAGAVRRIRALLRRCEATLLSAMADGRWVRYPTSAWAAAALLQATESSEGSATAAEVQETRRLISLLKAPKARFFFTPRFLLSLLRSRNANLLTRNSTPRQEKVEECHQVISETSRTGMIGHKRKLSPSDLHFCRSPPSPSGVIGSCFSRESSYDSWAPPPPRKRSNCNGEEGSTYRLYSGTWPSADDHFPSQCLHRPDTDPGTG</sequence>
<feature type="compositionally biased region" description="Basic and acidic residues" evidence="16">
    <location>
        <begin position="1157"/>
        <end position="1176"/>
    </location>
</feature>
<evidence type="ECO:0000256" key="12">
    <source>
        <dbReference type="ARBA" id="ARBA00023242"/>
    </source>
</evidence>
<dbReference type="InterPro" id="IPR006671">
    <property type="entry name" value="Cyclin_N"/>
</dbReference>
<evidence type="ECO:0000259" key="17">
    <source>
        <dbReference type="PROSITE" id="PS50102"/>
    </source>
</evidence>
<name>A0A8J5FL00_ZINOF</name>
<dbReference type="FunFam" id="1.10.1900.10:FF:000003">
    <property type="entry name" value="Polyadenylate-binding protein"/>
    <property type="match status" value="1"/>
</dbReference>
<dbReference type="InterPro" id="IPR036053">
    <property type="entry name" value="PABP-dom"/>
</dbReference>
<evidence type="ECO:0000256" key="16">
    <source>
        <dbReference type="SAM" id="MobiDB-lite"/>
    </source>
</evidence>
<dbReference type="FunFam" id="3.30.70.330:FF:000648">
    <property type="entry name" value="Polyadenylate-binding protein"/>
    <property type="match status" value="1"/>
</dbReference>
<evidence type="ECO:0000256" key="9">
    <source>
        <dbReference type="ARBA" id="ARBA00023015"/>
    </source>
</evidence>
<dbReference type="SUPFAM" id="SSF54928">
    <property type="entry name" value="RNA-binding domain, RBD"/>
    <property type="match status" value="2"/>
</dbReference>
<keyword evidence="11" id="KW-0804">Transcription</keyword>
<dbReference type="InterPro" id="IPR003954">
    <property type="entry name" value="RRM_euk-type"/>
</dbReference>
<organism evidence="20 21">
    <name type="scientific">Zingiber officinale</name>
    <name type="common">Ginger</name>
    <name type="synonym">Amomum zingiber</name>
    <dbReference type="NCBI Taxonomy" id="94328"/>
    <lineage>
        <taxon>Eukaryota</taxon>
        <taxon>Viridiplantae</taxon>
        <taxon>Streptophyta</taxon>
        <taxon>Embryophyta</taxon>
        <taxon>Tracheophyta</taxon>
        <taxon>Spermatophyta</taxon>
        <taxon>Magnoliopsida</taxon>
        <taxon>Liliopsida</taxon>
        <taxon>Zingiberales</taxon>
        <taxon>Zingiberaceae</taxon>
        <taxon>Zingiber</taxon>
    </lineage>
</organism>
<keyword evidence="4" id="KW-0963">Cytoplasm</keyword>
<dbReference type="SUPFAM" id="SSF47954">
    <property type="entry name" value="Cyclin-like"/>
    <property type="match status" value="1"/>
</dbReference>
<dbReference type="Pfam" id="PF00658">
    <property type="entry name" value="MLLE"/>
    <property type="match status" value="1"/>
</dbReference>
<dbReference type="CDD" id="cd00018">
    <property type="entry name" value="AP2"/>
    <property type="match status" value="1"/>
</dbReference>
<dbReference type="FunFam" id="3.30.70.330:FF:000239">
    <property type="entry name" value="Polyadenylate-binding protein"/>
    <property type="match status" value="1"/>
</dbReference>
<dbReference type="InterPro" id="IPR035979">
    <property type="entry name" value="RBD_domain_sf"/>
</dbReference>
<feature type="region of interest" description="Disordered" evidence="16">
    <location>
        <begin position="1150"/>
        <end position="1176"/>
    </location>
</feature>
<accession>A0A8J5FL00</accession>
<dbReference type="PANTHER" id="PTHR24012">
    <property type="entry name" value="RNA BINDING PROTEIN"/>
    <property type="match status" value="1"/>
</dbReference>
<dbReference type="InterPro" id="IPR000504">
    <property type="entry name" value="RRM_dom"/>
</dbReference>
<dbReference type="InterPro" id="IPR016177">
    <property type="entry name" value="DNA-bd_dom_sf"/>
</dbReference>
<keyword evidence="8 14" id="KW-0694">RNA-binding</keyword>
<dbReference type="PRINTS" id="PR00367">
    <property type="entry name" value="ETHRSPELEMNT"/>
</dbReference>
<dbReference type="Gene3D" id="1.10.1900.10">
    <property type="entry name" value="c-terminal domain of poly(a) binding protein"/>
    <property type="match status" value="1"/>
</dbReference>
<dbReference type="PROSITE" id="PS51032">
    <property type="entry name" value="AP2_ERF"/>
    <property type="match status" value="1"/>
</dbReference>
<evidence type="ECO:0000256" key="11">
    <source>
        <dbReference type="ARBA" id="ARBA00023163"/>
    </source>
</evidence>
<dbReference type="GO" id="GO:0005634">
    <property type="term" value="C:nucleus"/>
    <property type="evidence" value="ECO:0007669"/>
    <property type="project" value="UniProtKB-SubCell"/>
</dbReference>
<dbReference type="FunFam" id="3.30.70.330:FF:000003">
    <property type="entry name" value="Polyadenylate-binding protein"/>
    <property type="match status" value="1"/>
</dbReference>
<keyword evidence="5" id="KW-0945">Host-virus interaction</keyword>
<dbReference type="GO" id="GO:0003677">
    <property type="term" value="F:DNA binding"/>
    <property type="evidence" value="ECO:0007669"/>
    <property type="project" value="UniProtKB-KW"/>
</dbReference>
<evidence type="ECO:0000256" key="6">
    <source>
        <dbReference type="ARBA" id="ARBA00022737"/>
    </source>
</evidence>
<evidence type="ECO:0000256" key="8">
    <source>
        <dbReference type="ARBA" id="ARBA00022884"/>
    </source>
</evidence>
<evidence type="ECO:0000256" key="15">
    <source>
        <dbReference type="RuleBase" id="RU000383"/>
    </source>
</evidence>
<keyword evidence="15" id="KW-0195">Cyclin</keyword>
<evidence type="ECO:0000256" key="5">
    <source>
        <dbReference type="ARBA" id="ARBA00022581"/>
    </source>
</evidence>
<feature type="domain" description="RRM" evidence="17">
    <location>
        <begin position="470"/>
        <end position="547"/>
    </location>
</feature>
<dbReference type="Pfam" id="PF00847">
    <property type="entry name" value="AP2"/>
    <property type="match status" value="1"/>
</dbReference>
<evidence type="ECO:0000256" key="7">
    <source>
        <dbReference type="ARBA" id="ARBA00022845"/>
    </source>
</evidence>
<protein>
    <recommendedName>
        <fullName evidence="22">PABP</fullName>
    </recommendedName>
</protein>
<dbReference type="CDD" id="cd12381">
    <property type="entry name" value="RRM4_I_PABPs"/>
    <property type="match status" value="1"/>
</dbReference>
<keyword evidence="12" id="KW-0539">Nucleus</keyword>
<evidence type="ECO:0000256" key="4">
    <source>
        <dbReference type="ARBA" id="ARBA00022490"/>
    </source>
</evidence>
<dbReference type="Proteomes" id="UP000734854">
    <property type="component" value="Unassembled WGS sequence"/>
</dbReference>